<feature type="chain" id="PRO_5003215241" description="Lipoprotein" evidence="1">
    <location>
        <begin position="22"/>
        <end position="217"/>
    </location>
</feature>
<dbReference type="eggNOG" id="ENOG5032FZ5">
    <property type="taxonomic scope" value="Bacteria"/>
</dbReference>
<protein>
    <recommendedName>
        <fullName evidence="4">Lipoprotein</fullName>
    </recommendedName>
</protein>
<evidence type="ECO:0000313" key="2">
    <source>
        <dbReference type="EMBL" id="ADV51251.1"/>
    </source>
</evidence>
<organism evidence="2 3">
    <name type="scientific">Cellulophaga algicola (strain DSM 14237 / IC166 / ACAM 630)</name>
    <dbReference type="NCBI Taxonomy" id="688270"/>
    <lineage>
        <taxon>Bacteria</taxon>
        <taxon>Pseudomonadati</taxon>
        <taxon>Bacteroidota</taxon>
        <taxon>Flavobacteriia</taxon>
        <taxon>Flavobacteriales</taxon>
        <taxon>Flavobacteriaceae</taxon>
        <taxon>Cellulophaga</taxon>
    </lineage>
</organism>
<keyword evidence="3" id="KW-1185">Reference proteome</keyword>
<name>E6XD64_CELAD</name>
<dbReference type="OrthoDB" id="1422020at2"/>
<keyword evidence="1" id="KW-0732">Signal</keyword>
<reference evidence="2 3" key="1">
    <citation type="journal article" date="2010" name="Stand. Genomic Sci.">
        <title>Complete genome sequence of Cellulophaga algicola type strain (IC166).</title>
        <authorList>
            <person name="Abt B."/>
            <person name="Lu M."/>
            <person name="Misra M."/>
            <person name="Han C."/>
            <person name="Nolan M."/>
            <person name="Lucas S."/>
            <person name="Hammon N."/>
            <person name="Deshpande S."/>
            <person name="Cheng J.F."/>
            <person name="Tapia R."/>
            <person name="Goodwin L."/>
            <person name="Pitluck S."/>
            <person name="Liolios K."/>
            <person name="Pagani I."/>
            <person name="Ivanova N."/>
            <person name="Mavromatis K."/>
            <person name="Ovchinikova G."/>
            <person name="Pati A."/>
            <person name="Chen A."/>
            <person name="Palaniappan K."/>
            <person name="Land M."/>
            <person name="Hauser L."/>
            <person name="Chang Y.J."/>
            <person name="Jeffries C.D."/>
            <person name="Detter J.C."/>
            <person name="Brambilla E."/>
            <person name="Rohde M."/>
            <person name="Tindall B.J."/>
            <person name="Goker M."/>
            <person name="Woyke T."/>
            <person name="Bristow J."/>
            <person name="Eisen J.A."/>
            <person name="Markowitz V."/>
            <person name="Hugenholtz P."/>
            <person name="Kyrpides N.C."/>
            <person name="Klenk H.P."/>
            <person name="Lapidus A."/>
        </authorList>
    </citation>
    <scope>NUCLEOTIDE SEQUENCE [LARGE SCALE GENOMIC DNA]</scope>
    <source>
        <strain evidence="3">DSM 14237 / IC166 / ACAM 630</strain>
    </source>
</reference>
<dbReference type="STRING" id="688270.Celal_4007"/>
<gene>
    <name evidence="2" type="ordered locus">Celal_4007</name>
</gene>
<feature type="signal peptide" evidence="1">
    <location>
        <begin position="1"/>
        <end position="21"/>
    </location>
</feature>
<dbReference type="RefSeq" id="WP_013552700.1">
    <property type="nucleotide sequence ID" value="NC_014934.1"/>
</dbReference>
<dbReference type="HOGENOM" id="CLU_1270401_0_0_10"/>
<dbReference type="AlphaFoldDB" id="E6XD64"/>
<evidence type="ECO:0000256" key="1">
    <source>
        <dbReference type="SAM" id="SignalP"/>
    </source>
</evidence>
<dbReference type="Proteomes" id="UP000008634">
    <property type="component" value="Chromosome"/>
</dbReference>
<dbReference type="KEGG" id="cao:Celal_4007"/>
<sequence>MIKIKYSIPLLALMFSFIGCDNNDDETTPTTVPTDGFTYNTTFYETANTYIDIDDCDSDNDGMPDSYTFFFTDGRMFDNDDNVNGSSGDYLYSLNTTKLVFLNVLVSDNPGLANTGIVAGNTYIVSSTEDSVIIHDAQIDALSPSFIVNSVAFGMGNENIGTFHLPGTVVPTITINTFNFDLSDLENSIIDADYTFMNTSGEVITGHYTGTYGVLLD</sequence>
<accession>E6XD64</accession>
<proteinExistence type="predicted"/>
<dbReference type="EMBL" id="CP002453">
    <property type="protein sequence ID" value="ADV51251.1"/>
    <property type="molecule type" value="Genomic_DNA"/>
</dbReference>
<evidence type="ECO:0008006" key="4">
    <source>
        <dbReference type="Google" id="ProtNLM"/>
    </source>
</evidence>
<evidence type="ECO:0000313" key="3">
    <source>
        <dbReference type="Proteomes" id="UP000008634"/>
    </source>
</evidence>
<dbReference type="PROSITE" id="PS51257">
    <property type="entry name" value="PROKAR_LIPOPROTEIN"/>
    <property type="match status" value="1"/>
</dbReference>